<dbReference type="Pfam" id="PF23247">
    <property type="entry name" value="LRR_RPS2"/>
    <property type="match status" value="3"/>
</dbReference>
<dbReference type="Proteomes" id="UP000008311">
    <property type="component" value="Unassembled WGS sequence"/>
</dbReference>
<feature type="coiled-coil region" evidence="5">
    <location>
        <begin position="16"/>
        <end position="82"/>
    </location>
</feature>
<dbReference type="InterPro" id="IPR003593">
    <property type="entry name" value="AAA+_ATPase"/>
</dbReference>
<dbReference type="GO" id="GO:0004722">
    <property type="term" value="F:protein serine/threonine phosphatase activity"/>
    <property type="evidence" value="ECO:0007669"/>
    <property type="project" value="UniProtKB-EC"/>
</dbReference>
<keyword evidence="4" id="KW-0067">ATP-binding</keyword>
<dbReference type="Gene3D" id="1.10.8.430">
    <property type="entry name" value="Helical domain of apoptotic protease-activating factors"/>
    <property type="match status" value="1"/>
</dbReference>
<keyword evidence="3" id="KW-0611">Plant defense</keyword>
<evidence type="ECO:0000313" key="7">
    <source>
        <dbReference type="EMBL" id="EEF34181.1"/>
    </source>
</evidence>
<feature type="domain" description="AAA+ ATPase" evidence="6">
    <location>
        <begin position="163"/>
        <end position="302"/>
    </location>
</feature>
<comment type="similarity">
    <text evidence="1">Belongs to the disease resistance NB-LRR family.</text>
</comment>
<dbReference type="InterPro" id="IPR002182">
    <property type="entry name" value="NB-ARC"/>
</dbReference>
<dbReference type="PRINTS" id="PR00364">
    <property type="entry name" value="DISEASERSIST"/>
</dbReference>
<dbReference type="Pfam" id="PF00931">
    <property type="entry name" value="NB-ARC"/>
    <property type="match status" value="1"/>
</dbReference>
<evidence type="ECO:0000256" key="4">
    <source>
        <dbReference type="ARBA" id="ARBA00022840"/>
    </source>
</evidence>
<evidence type="ECO:0000259" key="6">
    <source>
        <dbReference type="SMART" id="SM00382"/>
    </source>
</evidence>
<accession>B9SQA5</accession>
<dbReference type="EMBL" id="EQ974081">
    <property type="protein sequence ID" value="EEF34181.1"/>
    <property type="molecule type" value="Genomic_DNA"/>
</dbReference>
<proteinExistence type="inferred from homology"/>
<gene>
    <name evidence="7" type="ORF">RCOM_0979730</name>
</gene>
<dbReference type="InterPro" id="IPR042197">
    <property type="entry name" value="Apaf_helical"/>
</dbReference>
<dbReference type="AlphaFoldDB" id="B9SQA5"/>
<dbReference type="PANTHER" id="PTHR33463">
    <property type="entry name" value="NB-ARC DOMAIN-CONTAINING PROTEIN-RELATED"/>
    <property type="match status" value="1"/>
</dbReference>
<dbReference type="eggNOG" id="KOG4658">
    <property type="taxonomic scope" value="Eukaryota"/>
</dbReference>
<dbReference type="Gene3D" id="3.40.50.300">
    <property type="entry name" value="P-loop containing nucleotide triphosphate hydrolases"/>
    <property type="match status" value="1"/>
</dbReference>
<evidence type="ECO:0000256" key="3">
    <source>
        <dbReference type="ARBA" id="ARBA00022821"/>
    </source>
</evidence>
<dbReference type="GO" id="GO:0006952">
    <property type="term" value="P:defense response"/>
    <property type="evidence" value="ECO:0007669"/>
    <property type="project" value="UniProtKB-KW"/>
</dbReference>
<evidence type="ECO:0000313" key="8">
    <source>
        <dbReference type="Proteomes" id="UP000008311"/>
    </source>
</evidence>
<dbReference type="InterPro" id="IPR057135">
    <property type="entry name" value="At4g27190-like_LRR"/>
</dbReference>
<dbReference type="FunFam" id="3.40.50.300:FF:001091">
    <property type="entry name" value="Probable disease resistance protein At1g61300"/>
    <property type="match status" value="1"/>
</dbReference>
<dbReference type="InterPro" id="IPR032675">
    <property type="entry name" value="LRR_dom_sf"/>
</dbReference>
<sequence>MAEIFIEPVTRLLDYAFNYKKNIENLKYEVEKLTDAKVNLQHSIEEAARRGEHTEEFVQNWLSNAQKACEDAERVINEGEELTNKSCWIGLCPNLKRRYVLSRKARKKVPVIAELQSDGIFERVSYVMYPPKFSPSSFPDGNYAFESRQSILMQVWDAIKDPNVSMIGVYGMGGVGKTTLVKEVSRRATESMLFDVSVMATLSYSPDLLKIQAEIAEQLGLQFVEESLAVRARRLHQRLKMEEKILVVLDDIWGRLDLEALGIPFGNDHLGCKILLASRSLDVLSHQMGAERNFRLEVLTLDESWSLFEKTIGGLGNPEFVYAAREIVQHLAGLPLMITATAKALKGKNLSVWKNASKEISKVDDGVQGKLFSALELSYNHLDDNEVRSLFLLCGLLGKSDIRIQDLLKYSIGLGLLYDTRTVDYARRRVHAMISELKSSCLLLDGEMNGFVKIHDLIQDFAVSIAYREQQVFTINNYIRLEVWPDEDALKSCTRISLPCLNVVKLPEVLESPNLEFLLLSTEEPSLRIPGSFFQGIPILKVLDFCGMSFSSLPPSLGCLEHLRTLCLDHCLLHDIAIIGELKKLEILTFAHSDIVELPREIGELSRLKLLDLSHCSKLNVFPANVLSRLCLLEELYMANSFVRWKIEGLMNQSNASLDELVLLSHLTSLEIQILDARILPRDLFTKKLQRYKILIGDEWDWNGHDETSRVLKLKLNTSIHSEYEVNQFLEGTDDLSLADARGVNSILYNLNSEGFPQLKRLIVQNCPEIHCLVNASESVPTVAFPLLKSLLLENLMNLEKFCHGELVGGSFSELRSIKVRSCNELKNLLSFSMVRFLMQLQEMEVIDCRNVMEIFKYEGADSDIEDKAAALTRLRSLTLERLPKLNSFCSIKEPLTIDPGLEEIVSESDYGPSVPLFQVPTLEDLILSSIPCETIWHGELSTACSHLKSLIVENCRDWKYLFTLSMIRSFIRLEKLEICNCEFMEGIIRTEEFSEEEGMIKLMFPRLNFLKLKNLSDVSSLRIGHGLIECPSLRHLELNRLNDLKNIWSRNIHFDPFLQNVEILKVQFCENLTNLAMPSASFQNLTCLEVLHCSKVINLVTSSVATSMVQLVTMHIEDCDMLTGIVADEKDETAGEIIFTKLKTLALVRLQNLTSFCLRGNTFNFPSLEEVTVAKCPKLRVFSPGITIASKLERVLIEFPSEDKWRWEGNLNATIEQMYSEMVNVHQKLML</sequence>
<dbReference type="SUPFAM" id="SSF52540">
    <property type="entry name" value="P-loop containing nucleoside triphosphate hydrolases"/>
    <property type="match status" value="1"/>
</dbReference>
<dbReference type="InParanoid" id="B9SQA5"/>
<dbReference type="EC" id="3.1.3.16" evidence="7"/>
<dbReference type="SUPFAM" id="SSF52058">
    <property type="entry name" value="L domain-like"/>
    <property type="match status" value="2"/>
</dbReference>
<dbReference type="Gene3D" id="3.80.10.10">
    <property type="entry name" value="Ribonuclease Inhibitor"/>
    <property type="match status" value="2"/>
</dbReference>
<keyword evidence="7" id="KW-0378">Hydrolase</keyword>
<evidence type="ECO:0000256" key="1">
    <source>
        <dbReference type="ARBA" id="ARBA00008894"/>
    </source>
</evidence>
<dbReference type="GO" id="GO:0043531">
    <property type="term" value="F:ADP binding"/>
    <property type="evidence" value="ECO:0007669"/>
    <property type="project" value="InterPro"/>
</dbReference>
<dbReference type="PANTHER" id="PTHR33463:SF203">
    <property type="entry name" value="AAA+ ATPASE DOMAIN-CONTAINING PROTEIN"/>
    <property type="match status" value="1"/>
</dbReference>
<keyword evidence="5" id="KW-0175">Coiled coil</keyword>
<name>B9SQA5_RICCO</name>
<keyword evidence="8" id="KW-1185">Reference proteome</keyword>
<dbReference type="SMART" id="SM00382">
    <property type="entry name" value="AAA"/>
    <property type="match status" value="1"/>
</dbReference>
<dbReference type="STRING" id="3988.B9SQA5"/>
<organism evidence="7 8">
    <name type="scientific">Ricinus communis</name>
    <name type="common">Castor bean</name>
    <dbReference type="NCBI Taxonomy" id="3988"/>
    <lineage>
        <taxon>Eukaryota</taxon>
        <taxon>Viridiplantae</taxon>
        <taxon>Streptophyta</taxon>
        <taxon>Embryophyta</taxon>
        <taxon>Tracheophyta</taxon>
        <taxon>Spermatophyta</taxon>
        <taxon>Magnoliopsida</taxon>
        <taxon>eudicotyledons</taxon>
        <taxon>Gunneridae</taxon>
        <taxon>Pentapetalae</taxon>
        <taxon>rosids</taxon>
        <taxon>fabids</taxon>
        <taxon>Malpighiales</taxon>
        <taxon>Euphorbiaceae</taxon>
        <taxon>Acalyphoideae</taxon>
        <taxon>Acalypheae</taxon>
        <taxon>Ricinus</taxon>
    </lineage>
</organism>
<evidence type="ECO:0000256" key="5">
    <source>
        <dbReference type="SAM" id="Coils"/>
    </source>
</evidence>
<dbReference type="GO" id="GO:0005524">
    <property type="term" value="F:ATP binding"/>
    <property type="evidence" value="ECO:0007669"/>
    <property type="project" value="UniProtKB-KW"/>
</dbReference>
<dbReference type="InterPro" id="IPR050905">
    <property type="entry name" value="Plant_NBS-LRR"/>
</dbReference>
<keyword evidence="2" id="KW-0547">Nucleotide-binding</keyword>
<dbReference type="InterPro" id="IPR027417">
    <property type="entry name" value="P-loop_NTPase"/>
</dbReference>
<reference evidence="8" key="1">
    <citation type="journal article" date="2010" name="Nat. Biotechnol.">
        <title>Draft genome sequence of the oilseed species Ricinus communis.</title>
        <authorList>
            <person name="Chan A.P."/>
            <person name="Crabtree J."/>
            <person name="Zhao Q."/>
            <person name="Lorenzi H."/>
            <person name="Orvis J."/>
            <person name="Puiu D."/>
            <person name="Melake-Berhan A."/>
            <person name="Jones K.M."/>
            <person name="Redman J."/>
            <person name="Chen G."/>
            <person name="Cahoon E.B."/>
            <person name="Gedil M."/>
            <person name="Stanke M."/>
            <person name="Haas B.J."/>
            <person name="Wortman J.R."/>
            <person name="Fraser-Liggett C.M."/>
            <person name="Ravel J."/>
            <person name="Rabinowicz P.D."/>
        </authorList>
    </citation>
    <scope>NUCLEOTIDE SEQUENCE [LARGE SCALE GENOMIC DNA]</scope>
    <source>
        <strain evidence="8">cv. Hale</strain>
    </source>
</reference>
<protein>
    <submittedName>
        <fullName evidence="7">Disease resistance protein RFL1, putative</fullName>
        <ecNumber evidence="7">3.1.3.16</ecNumber>
    </submittedName>
</protein>
<evidence type="ECO:0000256" key="2">
    <source>
        <dbReference type="ARBA" id="ARBA00022741"/>
    </source>
</evidence>